<reference evidence="3 4" key="1">
    <citation type="submission" date="2019-07" db="EMBL/GenBank/DDBJ databases">
        <title>Sulfurimonas paralvinellae sp. nov., a novel mesophilic, hydrogen- and sulfur-oxidizing chemolithoautotroph within the Epsilonproteo- bacteria isolated from a deep-sea hydrothermal vent polychaete nest, reclassification of Thiomicrospira denitrificans as Sulfurimonas denitrificans comb. nov. and emended description of the genus Sulfurimonas.</title>
        <authorList>
            <person name="Wang S."/>
            <person name="Jiang L."/>
            <person name="Shao Z."/>
        </authorList>
    </citation>
    <scope>NUCLEOTIDE SEQUENCE [LARGE SCALE GENOMIC DNA]</scope>
    <source>
        <strain evidence="3 4">GO25</strain>
    </source>
</reference>
<dbReference type="PROSITE" id="PS51257">
    <property type="entry name" value="PROKAR_LIPOPROTEIN"/>
    <property type="match status" value="1"/>
</dbReference>
<evidence type="ECO:0000256" key="2">
    <source>
        <dbReference type="SAM" id="SignalP"/>
    </source>
</evidence>
<dbReference type="Proteomes" id="UP000593580">
    <property type="component" value="Chromosome"/>
</dbReference>
<accession>A0A7M1B9V7</accession>
<evidence type="ECO:0008006" key="5">
    <source>
        <dbReference type="Google" id="ProtNLM"/>
    </source>
</evidence>
<feature type="signal peptide" evidence="2">
    <location>
        <begin position="1"/>
        <end position="22"/>
    </location>
</feature>
<evidence type="ECO:0000256" key="1">
    <source>
        <dbReference type="SAM" id="MobiDB-lite"/>
    </source>
</evidence>
<dbReference type="RefSeq" id="WP_193110705.1">
    <property type="nucleotide sequence ID" value="NZ_CP041406.1"/>
</dbReference>
<feature type="chain" id="PRO_5032351036" description="DUF2846 domain-containing protein" evidence="2">
    <location>
        <begin position="23"/>
        <end position="172"/>
    </location>
</feature>
<keyword evidence="4" id="KW-1185">Reference proteome</keyword>
<sequence length="172" mass="19690">MKKIYLLIAAMMSLFFVSCSNVEVGFEEESIFYQGGVVYIYLDKDMDSNEKYEVYINGEDTEISLMPGYKTRFGIKPGTTTIEIHHGNEKAAVTMQLKSSKNYYLRVQKDSHGKMEIIHIIQESIGDNVKNTPLYVDEKDEKPGATQKVEKKSEPQNKEGETTFYYDPLEGE</sequence>
<dbReference type="AlphaFoldDB" id="A0A7M1B9V7"/>
<evidence type="ECO:0000313" key="3">
    <source>
        <dbReference type="EMBL" id="QOP46445.1"/>
    </source>
</evidence>
<feature type="compositionally biased region" description="Basic and acidic residues" evidence="1">
    <location>
        <begin position="136"/>
        <end position="161"/>
    </location>
</feature>
<gene>
    <name evidence="3" type="ORF">FM071_09125</name>
</gene>
<name>A0A7M1B9V7_9BACT</name>
<dbReference type="KEGG" id="spal:FM071_09125"/>
<organism evidence="3 4">
    <name type="scientific">Sulfurimonas paralvinellae</name>
    <dbReference type="NCBI Taxonomy" id="317658"/>
    <lineage>
        <taxon>Bacteria</taxon>
        <taxon>Pseudomonadati</taxon>
        <taxon>Campylobacterota</taxon>
        <taxon>Epsilonproteobacteria</taxon>
        <taxon>Campylobacterales</taxon>
        <taxon>Sulfurimonadaceae</taxon>
        <taxon>Sulfurimonas</taxon>
    </lineage>
</organism>
<protein>
    <recommendedName>
        <fullName evidence="5">DUF2846 domain-containing protein</fullName>
    </recommendedName>
</protein>
<feature type="region of interest" description="Disordered" evidence="1">
    <location>
        <begin position="134"/>
        <end position="172"/>
    </location>
</feature>
<dbReference type="EMBL" id="CP041406">
    <property type="protein sequence ID" value="QOP46445.1"/>
    <property type="molecule type" value="Genomic_DNA"/>
</dbReference>
<evidence type="ECO:0000313" key="4">
    <source>
        <dbReference type="Proteomes" id="UP000593580"/>
    </source>
</evidence>
<proteinExistence type="predicted"/>
<keyword evidence="2" id="KW-0732">Signal</keyword>